<accession>A0A423VRL1</accession>
<dbReference type="SUPFAM" id="SSF52266">
    <property type="entry name" value="SGNH hydrolase"/>
    <property type="match status" value="1"/>
</dbReference>
<feature type="domain" description="SGNH hydrolase-type esterase" evidence="4">
    <location>
        <begin position="27"/>
        <end position="208"/>
    </location>
</feature>
<sequence>MRHSQLLLAGALGLVPAATAVTNIWLAGDSTMASGGGGTGTEGWGQYLQYSFDSSEYVVNNEAVAGRSARSYWREGRFQAIADELSAGDWVVIEFGHNDGGSLSTDDGRTDCPGQSTEICYSEYDGVNETIYTFPEYLIMASQLYLESGASVVLSTATPDNPWETGTFTWAPNRFQYYAWLATSELGGPSAGVYFVDHGDYAAQVMENLGETVVDEDYPNDHTHTAPELADYVAASFVLGLKCGTSGLGAAAINSTESLTDTVLGDCIAYNSTVTALL</sequence>
<dbReference type="GO" id="GO:0016787">
    <property type="term" value="F:hydrolase activity"/>
    <property type="evidence" value="ECO:0007669"/>
    <property type="project" value="UniProtKB-KW"/>
</dbReference>
<dbReference type="OrthoDB" id="2141316at2759"/>
<evidence type="ECO:0000256" key="1">
    <source>
        <dbReference type="ARBA" id="ARBA00008668"/>
    </source>
</evidence>
<keyword evidence="3" id="KW-0732">Signal</keyword>
<dbReference type="PANTHER" id="PTHR43695:SF1">
    <property type="entry name" value="RHAMNOGALACTURONAN ACETYLESTERASE"/>
    <property type="match status" value="1"/>
</dbReference>
<gene>
    <name evidence="5" type="ORF">VMCG_08048</name>
</gene>
<evidence type="ECO:0000256" key="2">
    <source>
        <dbReference type="ARBA" id="ARBA00022801"/>
    </source>
</evidence>
<feature type="signal peptide" evidence="3">
    <location>
        <begin position="1"/>
        <end position="20"/>
    </location>
</feature>
<dbReference type="Proteomes" id="UP000283895">
    <property type="component" value="Unassembled WGS sequence"/>
</dbReference>
<keyword evidence="2" id="KW-0378">Hydrolase</keyword>
<proteinExistence type="inferred from homology"/>
<reference evidence="5 6" key="1">
    <citation type="submission" date="2015-09" db="EMBL/GenBank/DDBJ databases">
        <title>Host preference determinants of Valsa canker pathogens revealed by comparative genomics.</title>
        <authorList>
            <person name="Yin Z."/>
            <person name="Huang L."/>
        </authorList>
    </citation>
    <scope>NUCLEOTIDE SEQUENCE [LARGE SCALE GENOMIC DNA]</scope>
    <source>
        <strain evidence="5 6">03-1</strain>
    </source>
</reference>
<dbReference type="AlphaFoldDB" id="A0A423VRL1"/>
<dbReference type="InterPro" id="IPR037459">
    <property type="entry name" value="RhgT-like"/>
</dbReference>
<dbReference type="Pfam" id="PF13472">
    <property type="entry name" value="Lipase_GDSL_2"/>
    <property type="match status" value="1"/>
</dbReference>
<dbReference type="InterPro" id="IPR036514">
    <property type="entry name" value="SGNH_hydro_sf"/>
</dbReference>
<dbReference type="Gene3D" id="3.40.50.1110">
    <property type="entry name" value="SGNH hydrolase"/>
    <property type="match status" value="1"/>
</dbReference>
<name>A0A423VRL1_9PEZI</name>
<dbReference type="EMBL" id="LKEA01000044">
    <property type="protein sequence ID" value="ROV93616.1"/>
    <property type="molecule type" value="Genomic_DNA"/>
</dbReference>
<comment type="caution">
    <text evidence="5">The sequence shown here is derived from an EMBL/GenBank/DDBJ whole genome shotgun (WGS) entry which is preliminary data.</text>
</comment>
<keyword evidence="6" id="KW-1185">Reference proteome</keyword>
<comment type="similarity">
    <text evidence="1">Belongs to the 'GDSL' lipolytic enzyme family.</text>
</comment>
<dbReference type="PANTHER" id="PTHR43695">
    <property type="entry name" value="PUTATIVE (AFU_ORTHOLOGUE AFUA_2G17250)-RELATED"/>
    <property type="match status" value="1"/>
</dbReference>
<organism evidence="5 6">
    <name type="scientific">Cytospora schulzeri</name>
    <dbReference type="NCBI Taxonomy" id="448051"/>
    <lineage>
        <taxon>Eukaryota</taxon>
        <taxon>Fungi</taxon>
        <taxon>Dikarya</taxon>
        <taxon>Ascomycota</taxon>
        <taxon>Pezizomycotina</taxon>
        <taxon>Sordariomycetes</taxon>
        <taxon>Sordariomycetidae</taxon>
        <taxon>Diaporthales</taxon>
        <taxon>Cytosporaceae</taxon>
        <taxon>Cytospora</taxon>
    </lineage>
</organism>
<evidence type="ECO:0000313" key="6">
    <source>
        <dbReference type="Proteomes" id="UP000283895"/>
    </source>
</evidence>
<dbReference type="STRING" id="356882.A0A423VRL1"/>
<evidence type="ECO:0000313" key="5">
    <source>
        <dbReference type="EMBL" id="ROV93616.1"/>
    </source>
</evidence>
<evidence type="ECO:0000259" key="4">
    <source>
        <dbReference type="Pfam" id="PF13472"/>
    </source>
</evidence>
<evidence type="ECO:0000256" key="3">
    <source>
        <dbReference type="SAM" id="SignalP"/>
    </source>
</evidence>
<protein>
    <recommendedName>
        <fullName evidence="4">SGNH hydrolase-type esterase domain-containing protein</fullName>
    </recommendedName>
</protein>
<feature type="chain" id="PRO_5019478369" description="SGNH hydrolase-type esterase domain-containing protein" evidence="3">
    <location>
        <begin position="21"/>
        <end position="278"/>
    </location>
</feature>
<dbReference type="InterPro" id="IPR013830">
    <property type="entry name" value="SGNH_hydro"/>
</dbReference>